<feature type="compositionally biased region" description="Basic and acidic residues" evidence="1">
    <location>
        <begin position="27"/>
        <end position="44"/>
    </location>
</feature>
<evidence type="ECO:0000256" key="1">
    <source>
        <dbReference type="SAM" id="MobiDB-lite"/>
    </source>
</evidence>
<dbReference type="AlphaFoldDB" id="A0A0M9EXT5"/>
<evidence type="ECO:0000313" key="3">
    <source>
        <dbReference type="Proteomes" id="UP000037904"/>
    </source>
</evidence>
<feature type="compositionally biased region" description="Basic and acidic residues" evidence="1">
    <location>
        <begin position="162"/>
        <end position="171"/>
    </location>
</feature>
<proteinExistence type="predicted"/>
<dbReference type="OrthoDB" id="5092896at2759"/>
<reference evidence="2 3" key="1">
    <citation type="submission" date="2015-04" db="EMBL/GenBank/DDBJ databases">
        <title>The draft genome sequence of Fusarium langsethiae, a T-2/HT-2 mycotoxin producer.</title>
        <authorList>
            <person name="Lysoe E."/>
            <person name="Divon H.H."/>
            <person name="Terzi V."/>
            <person name="Orru L."/>
            <person name="Lamontanara A."/>
            <person name="Kolseth A.-K."/>
            <person name="Frandsen R.J."/>
            <person name="Nielsen K."/>
            <person name="Thrane U."/>
        </authorList>
    </citation>
    <scope>NUCLEOTIDE SEQUENCE [LARGE SCALE GENOMIC DNA]</scope>
    <source>
        <strain evidence="2 3">Fl201059</strain>
    </source>
</reference>
<keyword evidence="3" id="KW-1185">Reference proteome</keyword>
<name>A0A0M9EXT5_FUSLA</name>
<dbReference type="Proteomes" id="UP000037904">
    <property type="component" value="Unassembled WGS sequence"/>
</dbReference>
<comment type="caution">
    <text evidence="2">The sequence shown here is derived from an EMBL/GenBank/DDBJ whole genome shotgun (WGS) entry which is preliminary data.</text>
</comment>
<sequence>MAEQHFPNRDFSNLRSDLLAPRLVLAQEEKSGTSDPKDTKEELIEKVQQDLRAIAGSPHSQAQHENFRIPATEACRDLYNKLKEVRDQDGDLTEKDTEEIESLLKKFIRELDPQHPFLAEPKQESSEGTLLTVCKATEVKSSCKPPVFPPRSAFSEIPHNPSSDKEEDFGKHSNGRALFFK</sequence>
<organism evidence="2 3">
    <name type="scientific">Fusarium langsethiae</name>
    <dbReference type="NCBI Taxonomy" id="179993"/>
    <lineage>
        <taxon>Eukaryota</taxon>
        <taxon>Fungi</taxon>
        <taxon>Dikarya</taxon>
        <taxon>Ascomycota</taxon>
        <taxon>Pezizomycotina</taxon>
        <taxon>Sordariomycetes</taxon>
        <taxon>Hypocreomycetidae</taxon>
        <taxon>Hypocreales</taxon>
        <taxon>Nectriaceae</taxon>
        <taxon>Fusarium</taxon>
    </lineage>
</organism>
<protein>
    <submittedName>
        <fullName evidence="2">Uncharacterized protein</fullName>
    </submittedName>
</protein>
<dbReference type="EMBL" id="JXCE01000076">
    <property type="protein sequence ID" value="KPA42089.1"/>
    <property type="molecule type" value="Genomic_DNA"/>
</dbReference>
<accession>A0A0M9EXT5</accession>
<evidence type="ECO:0000313" key="2">
    <source>
        <dbReference type="EMBL" id="KPA42089.1"/>
    </source>
</evidence>
<feature type="region of interest" description="Disordered" evidence="1">
    <location>
        <begin position="25"/>
        <end position="44"/>
    </location>
</feature>
<feature type="region of interest" description="Disordered" evidence="1">
    <location>
        <begin position="141"/>
        <end position="181"/>
    </location>
</feature>
<gene>
    <name evidence="2" type="ORF">FLAG1_05045</name>
</gene>